<keyword evidence="1" id="KW-0472">Membrane</keyword>
<name>A0ABS5PIB8_9FLAO</name>
<feature type="transmembrane region" description="Helical" evidence="1">
    <location>
        <begin position="53"/>
        <end position="72"/>
    </location>
</feature>
<evidence type="ECO:0000313" key="3">
    <source>
        <dbReference type="EMBL" id="MBS7233705.1"/>
    </source>
</evidence>
<keyword evidence="1" id="KW-0812">Transmembrane</keyword>
<evidence type="ECO:0000256" key="1">
    <source>
        <dbReference type="SAM" id="Phobius"/>
    </source>
</evidence>
<dbReference type="RefSeq" id="WP_213306735.1">
    <property type="nucleotide sequence ID" value="NZ_JAGYVZ010000031.1"/>
</dbReference>
<feature type="domain" description="DUF1648" evidence="2">
    <location>
        <begin position="16"/>
        <end position="56"/>
    </location>
</feature>
<dbReference type="Proteomes" id="UP000722625">
    <property type="component" value="Unassembled WGS sequence"/>
</dbReference>
<evidence type="ECO:0000259" key="2">
    <source>
        <dbReference type="Pfam" id="PF07853"/>
    </source>
</evidence>
<feature type="transmembrane region" description="Helical" evidence="1">
    <location>
        <begin position="98"/>
        <end position="119"/>
    </location>
</feature>
<comment type="caution">
    <text evidence="3">The sequence shown here is derived from an EMBL/GenBank/DDBJ whole genome shotgun (WGS) entry which is preliminary data.</text>
</comment>
<reference evidence="3 4" key="1">
    <citation type="journal article" date="2018" name="Int. J. Syst. Evol. Microbiol.">
        <title>Flavobacterium chryseum sp. nov. and Flavobacterium psychroterrae sp. nov., novel environmental bacteria isolated from Antarctica.</title>
        <authorList>
            <person name="Kralova S."/>
            <person name="Svec P."/>
            <person name="Busse H.J."/>
            <person name="Stankova E."/>
            <person name="Vaczi P."/>
            <person name="Sedlacek I."/>
        </authorList>
    </citation>
    <scope>NUCLEOTIDE SEQUENCE [LARGE SCALE GENOMIC DNA]</scope>
    <source>
        <strain evidence="3 4">CCM 8827</strain>
    </source>
</reference>
<organism evidence="3 4">
    <name type="scientific">Flavobacterium psychroterrae</name>
    <dbReference type="NCBI Taxonomy" id="2133767"/>
    <lineage>
        <taxon>Bacteria</taxon>
        <taxon>Pseudomonadati</taxon>
        <taxon>Bacteroidota</taxon>
        <taxon>Flavobacteriia</taxon>
        <taxon>Flavobacteriales</taxon>
        <taxon>Flavobacteriaceae</taxon>
        <taxon>Flavobacterium</taxon>
    </lineage>
</organism>
<evidence type="ECO:0000313" key="4">
    <source>
        <dbReference type="Proteomes" id="UP000722625"/>
    </source>
</evidence>
<sequence length="146" mass="16620">MVSKKIKILFLISLSIFLTYILLLFCHYSSIPETVASHINISGKVDGYSSKNSLLISSGVNLLILVVLGLLIKNPKSANYPVEITDENRESVYKKMQFFLSIIAIITTCVFSYMVFKAIGFEKNFMYLIIYLIATPIITILYFRKE</sequence>
<keyword evidence="4" id="KW-1185">Reference proteome</keyword>
<dbReference type="InterPro" id="IPR012867">
    <property type="entry name" value="DUF1648"/>
</dbReference>
<dbReference type="EMBL" id="JAGYVZ010000031">
    <property type="protein sequence ID" value="MBS7233705.1"/>
    <property type="molecule type" value="Genomic_DNA"/>
</dbReference>
<keyword evidence="1" id="KW-1133">Transmembrane helix</keyword>
<protein>
    <submittedName>
        <fullName evidence="3">DUF1648 domain-containing protein</fullName>
    </submittedName>
</protein>
<feature type="transmembrane region" description="Helical" evidence="1">
    <location>
        <begin position="125"/>
        <end position="143"/>
    </location>
</feature>
<proteinExistence type="predicted"/>
<dbReference type="Pfam" id="PF07853">
    <property type="entry name" value="DUF1648"/>
    <property type="match status" value="1"/>
</dbReference>
<accession>A0ABS5PIB8</accession>
<gene>
    <name evidence="3" type="ORF">KHA90_22065</name>
</gene>